<feature type="transmembrane region" description="Helical" evidence="4">
    <location>
        <begin position="60"/>
        <end position="77"/>
    </location>
</feature>
<gene>
    <name evidence="6" type="ORF">LLUT_LOCUS20848</name>
</gene>
<dbReference type="Pfam" id="PF08030">
    <property type="entry name" value="NAD_binding_6"/>
    <property type="match status" value="1"/>
</dbReference>
<protein>
    <recommendedName>
        <fullName evidence="5">Ferric reductase NAD binding domain-containing protein</fullName>
    </recommendedName>
</protein>
<dbReference type="GO" id="GO:0005886">
    <property type="term" value="C:plasma membrane"/>
    <property type="evidence" value="ECO:0007669"/>
    <property type="project" value="TreeGrafter"/>
</dbReference>
<keyword evidence="4" id="KW-1133">Transmembrane helix</keyword>
<dbReference type="PRINTS" id="PR00466">
    <property type="entry name" value="GP91PHOX"/>
</dbReference>
<dbReference type="InterPro" id="IPR050369">
    <property type="entry name" value="RBOH/FRE"/>
</dbReference>
<feature type="transmembrane region" description="Helical" evidence="4">
    <location>
        <begin position="204"/>
        <end position="224"/>
    </location>
</feature>
<evidence type="ECO:0000313" key="7">
    <source>
        <dbReference type="Proteomes" id="UP001497480"/>
    </source>
</evidence>
<evidence type="ECO:0000256" key="4">
    <source>
        <dbReference type="SAM" id="Phobius"/>
    </source>
</evidence>
<keyword evidence="7" id="KW-1185">Reference proteome</keyword>
<evidence type="ECO:0000256" key="1">
    <source>
        <dbReference type="ARBA" id="ARBA00022630"/>
    </source>
</evidence>
<dbReference type="AlphaFoldDB" id="A0AAV1XDR0"/>
<feature type="domain" description="Ferric reductase NAD binding" evidence="5">
    <location>
        <begin position="58"/>
        <end position="209"/>
    </location>
</feature>
<dbReference type="CDD" id="cd06186">
    <property type="entry name" value="NOX_Duox_like_FAD_NADP"/>
    <property type="match status" value="1"/>
</dbReference>
<name>A0AAV1XDR0_LUPLU</name>
<evidence type="ECO:0000256" key="2">
    <source>
        <dbReference type="ARBA" id="ARBA00022827"/>
    </source>
</evidence>
<dbReference type="Gene3D" id="3.40.50.80">
    <property type="entry name" value="Nucleotide-binding domain of ferredoxin-NADP reductase (FNR) module"/>
    <property type="match status" value="1"/>
</dbReference>
<keyword evidence="2" id="KW-0274">FAD</keyword>
<comment type="caution">
    <text evidence="6">The sequence shown here is derived from an EMBL/GenBank/DDBJ whole genome shotgun (WGS) entry which is preliminary data.</text>
</comment>
<sequence length="231" mass="25814">MVLHFNKLCYRLGVPPPDNGKSGLLRAECLPGDSSPSSLPKILIDGPYGAPARDYKKYEVVLLVGLGIGATPMISILKDIVNNFKAMEDEEEGTTIEKGIIDKSPRTLQNNKANLSNYKIRKAYFYWITREQGSFDWFKGVMNEVVEDDHSGVIELHNYCTSVYEEGDARSALIAMLQSLNHAKNGVDIVSGTRVKSHFAKPNWLASIRALLIHMLELVSFYYLTNIFVVA</sequence>
<dbReference type="SUPFAM" id="SSF52343">
    <property type="entry name" value="Ferredoxin reductase-like, C-terminal NADP-linked domain"/>
    <property type="match status" value="1"/>
</dbReference>
<evidence type="ECO:0000259" key="5">
    <source>
        <dbReference type="Pfam" id="PF08030"/>
    </source>
</evidence>
<keyword evidence="4" id="KW-0472">Membrane</keyword>
<dbReference type="Proteomes" id="UP001497480">
    <property type="component" value="Unassembled WGS sequence"/>
</dbReference>
<organism evidence="6 7">
    <name type="scientific">Lupinus luteus</name>
    <name type="common">European yellow lupine</name>
    <dbReference type="NCBI Taxonomy" id="3873"/>
    <lineage>
        <taxon>Eukaryota</taxon>
        <taxon>Viridiplantae</taxon>
        <taxon>Streptophyta</taxon>
        <taxon>Embryophyta</taxon>
        <taxon>Tracheophyta</taxon>
        <taxon>Spermatophyta</taxon>
        <taxon>Magnoliopsida</taxon>
        <taxon>eudicotyledons</taxon>
        <taxon>Gunneridae</taxon>
        <taxon>Pentapetalae</taxon>
        <taxon>rosids</taxon>
        <taxon>fabids</taxon>
        <taxon>Fabales</taxon>
        <taxon>Fabaceae</taxon>
        <taxon>Papilionoideae</taxon>
        <taxon>50 kb inversion clade</taxon>
        <taxon>genistoids sensu lato</taxon>
        <taxon>core genistoids</taxon>
        <taxon>Genisteae</taxon>
        <taxon>Lupinus</taxon>
    </lineage>
</organism>
<dbReference type="PANTHER" id="PTHR11972">
    <property type="entry name" value="NADPH OXIDASE"/>
    <property type="match status" value="1"/>
</dbReference>
<reference evidence="6 7" key="1">
    <citation type="submission" date="2024-03" db="EMBL/GenBank/DDBJ databases">
        <authorList>
            <person name="Martinez-Hernandez J."/>
        </authorList>
    </citation>
    <scope>NUCLEOTIDE SEQUENCE [LARGE SCALE GENOMIC DNA]</scope>
</reference>
<keyword evidence="4" id="KW-0812">Transmembrane</keyword>
<evidence type="ECO:0000313" key="6">
    <source>
        <dbReference type="EMBL" id="CAL0319788.1"/>
    </source>
</evidence>
<keyword evidence="3" id="KW-0560">Oxidoreductase</keyword>
<accession>A0AAV1XDR0</accession>
<dbReference type="InterPro" id="IPR013121">
    <property type="entry name" value="Fe_red_NAD-bd_6"/>
</dbReference>
<dbReference type="GO" id="GO:0016174">
    <property type="term" value="F:NAD(P)H oxidase H2O2-forming activity"/>
    <property type="evidence" value="ECO:0007669"/>
    <property type="project" value="TreeGrafter"/>
</dbReference>
<dbReference type="PANTHER" id="PTHR11972:SF152">
    <property type="entry name" value="RESPIRATORY BURST OXIDASE HOMOLOG PROTEIN C"/>
    <property type="match status" value="1"/>
</dbReference>
<evidence type="ECO:0000256" key="3">
    <source>
        <dbReference type="ARBA" id="ARBA00023002"/>
    </source>
</evidence>
<keyword evidence="1" id="KW-0285">Flavoprotein</keyword>
<proteinExistence type="predicted"/>
<dbReference type="EMBL" id="CAXHTB010000014">
    <property type="protein sequence ID" value="CAL0319788.1"/>
    <property type="molecule type" value="Genomic_DNA"/>
</dbReference>
<dbReference type="InterPro" id="IPR000778">
    <property type="entry name" value="Cyt_b245_heavy_chain"/>
</dbReference>
<dbReference type="InterPro" id="IPR039261">
    <property type="entry name" value="FNR_nucleotide-bd"/>
</dbReference>